<proteinExistence type="predicted"/>
<dbReference type="Gene3D" id="2.40.160.20">
    <property type="match status" value="1"/>
</dbReference>
<dbReference type="InterPro" id="IPR011250">
    <property type="entry name" value="OMP/PagP_B-barrel"/>
</dbReference>
<dbReference type="OrthoDB" id="759287at2"/>
<dbReference type="Proteomes" id="UP000198757">
    <property type="component" value="Unassembled WGS sequence"/>
</dbReference>
<protein>
    <recommendedName>
        <fullName evidence="4">Outer membrane protein beta-barrel domain-containing protein</fullName>
    </recommendedName>
</protein>
<dbReference type="AlphaFoldDB" id="A0A1G7AH79"/>
<evidence type="ECO:0000256" key="1">
    <source>
        <dbReference type="SAM" id="SignalP"/>
    </source>
</evidence>
<keyword evidence="3" id="KW-1185">Reference proteome</keyword>
<sequence length="195" mass="22150">MYFLNQCCLRRPGTLFTMLICLLLFTKSGAQSGSDLRLNVEDLYSTHSNHFAGASASYNRYWGNKWALGVGVEYSGTAYHDDNGWNLYHLNFIPVYVSAYFNIGTYRQWTPYAHLQEGISFAWYDKEFPDHPGTRHRIREKGGYGYGGAGTRYAVSPGSGFFLEAGMKAFHLSFNNLDVNPHGFTSKLGYVYRLQ</sequence>
<organism evidence="2 3">
    <name type="scientific">Niabella drilacis (strain DSM 25811 / CCM 8410 / CCUG 62505 / LMG 26954 / E90)</name>
    <dbReference type="NCBI Taxonomy" id="1285928"/>
    <lineage>
        <taxon>Bacteria</taxon>
        <taxon>Pseudomonadati</taxon>
        <taxon>Bacteroidota</taxon>
        <taxon>Chitinophagia</taxon>
        <taxon>Chitinophagales</taxon>
        <taxon>Chitinophagaceae</taxon>
        <taxon>Niabella</taxon>
    </lineage>
</organism>
<name>A0A1G7AH79_NIADE</name>
<dbReference type="RefSeq" id="WP_090393143.1">
    <property type="nucleotide sequence ID" value="NZ_FMZO01000023.1"/>
</dbReference>
<feature type="signal peptide" evidence="1">
    <location>
        <begin position="1"/>
        <end position="32"/>
    </location>
</feature>
<evidence type="ECO:0008006" key="4">
    <source>
        <dbReference type="Google" id="ProtNLM"/>
    </source>
</evidence>
<dbReference type="EMBL" id="FMZO01000023">
    <property type="protein sequence ID" value="SDE14063.1"/>
    <property type="molecule type" value="Genomic_DNA"/>
</dbReference>
<evidence type="ECO:0000313" key="2">
    <source>
        <dbReference type="EMBL" id="SDE14063.1"/>
    </source>
</evidence>
<dbReference type="SUPFAM" id="SSF56925">
    <property type="entry name" value="OMPA-like"/>
    <property type="match status" value="1"/>
</dbReference>
<gene>
    <name evidence="2" type="ORF">SAMN04487894_12312</name>
</gene>
<keyword evidence="1" id="KW-0732">Signal</keyword>
<dbReference type="STRING" id="1285928.SAMN04487894_12312"/>
<reference evidence="3" key="1">
    <citation type="submission" date="2016-10" db="EMBL/GenBank/DDBJ databases">
        <authorList>
            <person name="Varghese N."/>
            <person name="Submissions S."/>
        </authorList>
    </citation>
    <scope>NUCLEOTIDE SEQUENCE [LARGE SCALE GENOMIC DNA]</scope>
    <source>
        <strain evidence="3">DSM 25811 / CCM 8410 / LMG 26954 / E90</strain>
    </source>
</reference>
<accession>A0A1G7AH79</accession>
<evidence type="ECO:0000313" key="3">
    <source>
        <dbReference type="Proteomes" id="UP000198757"/>
    </source>
</evidence>
<feature type="chain" id="PRO_5011649159" description="Outer membrane protein beta-barrel domain-containing protein" evidence="1">
    <location>
        <begin position="33"/>
        <end position="195"/>
    </location>
</feature>